<feature type="region of interest" description="Disordered" evidence="1">
    <location>
        <begin position="137"/>
        <end position="165"/>
    </location>
</feature>
<sequence length="165" mass="17668">MDRRTAGIVLDIFAVQACVAALYAHPMLCLVESTVTDYPEVGGRPVYFGSVWDLGPDPPAPFHDGDLVENVSKIYADEATASQYVAALHQSLPTPSQPSAAGRSSIPCWPPSAPQRFTPSIDRHHLRRELDCGRSSLVSEVPGTTPSSATNSCTSSRTPECISIN</sequence>
<name>I0WRV2_RHOOP</name>
<dbReference type="Proteomes" id="UP000006447">
    <property type="component" value="Unassembled WGS sequence"/>
</dbReference>
<protein>
    <submittedName>
        <fullName evidence="2">Uncharacterized protein</fullName>
    </submittedName>
</protein>
<evidence type="ECO:0000256" key="1">
    <source>
        <dbReference type="SAM" id="MobiDB-lite"/>
    </source>
</evidence>
<accession>I0WRV2</accession>
<evidence type="ECO:0000313" key="2">
    <source>
        <dbReference type="EMBL" id="EID79118.1"/>
    </source>
</evidence>
<evidence type="ECO:0000313" key="3">
    <source>
        <dbReference type="Proteomes" id="UP000006447"/>
    </source>
</evidence>
<dbReference type="EMBL" id="AJJH01000088">
    <property type="protein sequence ID" value="EID79118.1"/>
    <property type="molecule type" value="Genomic_DNA"/>
</dbReference>
<gene>
    <name evidence="2" type="ORF">W59_15091</name>
</gene>
<proteinExistence type="predicted"/>
<dbReference type="AlphaFoldDB" id="I0WRV2"/>
<reference evidence="2 3" key="1">
    <citation type="journal article" date="2012" name="J. Bacteriol.">
        <title>Draft genome sequence of the nitrophenol-degrading actinomycete Rhodococcus imtechensis RKJ300.</title>
        <authorList>
            <person name="Vikram S."/>
            <person name="Kumar S."/>
            <person name="Subramanian S."/>
            <person name="Raghava G.P."/>
        </authorList>
    </citation>
    <scope>NUCLEOTIDE SEQUENCE [LARGE SCALE GENOMIC DNA]</scope>
    <source>
        <strain evidence="2 3">RKJ300</strain>
    </source>
</reference>
<organism evidence="2 3">
    <name type="scientific">Rhodococcus opacus RKJ300 = JCM 13270</name>
    <dbReference type="NCBI Taxonomy" id="1165867"/>
    <lineage>
        <taxon>Bacteria</taxon>
        <taxon>Bacillati</taxon>
        <taxon>Actinomycetota</taxon>
        <taxon>Actinomycetes</taxon>
        <taxon>Mycobacteriales</taxon>
        <taxon>Nocardiaceae</taxon>
        <taxon>Rhodococcus</taxon>
    </lineage>
</organism>
<comment type="caution">
    <text evidence="2">The sequence shown here is derived from an EMBL/GenBank/DDBJ whole genome shotgun (WGS) entry which is preliminary data.</text>
</comment>